<keyword evidence="3" id="KW-1185">Reference proteome</keyword>
<dbReference type="PANTHER" id="PTHR14303:SF0">
    <property type="entry name" value="DNA POLYMERASE DELTA SUBUNIT 4"/>
    <property type="match status" value="1"/>
</dbReference>
<dbReference type="GO" id="GO:0000731">
    <property type="term" value="P:DNA synthesis involved in DNA repair"/>
    <property type="evidence" value="ECO:0007669"/>
    <property type="project" value="InterPro"/>
</dbReference>
<dbReference type="GO" id="GO:0006261">
    <property type="term" value="P:DNA-templated DNA replication"/>
    <property type="evidence" value="ECO:0007669"/>
    <property type="project" value="TreeGrafter"/>
</dbReference>
<dbReference type="STRING" id="933084.A0A067Q346"/>
<dbReference type="FunCoup" id="A0A067Q346">
    <property type="interactions" value="83"/>
</dbReference>
<dbReference type="HOGENOM" id="CLU_077732_1_0_1"/>
<dbReference type="GO" id="GO:0003887">
    <property type="term" value="F:DNA-directed DNA polymerase activity"/>
    <property type="evidence" value="ECO:0007669"/>
    <property type="project" value="TreeGrafter"/>
</dbReference>
<name>A0A067Q346_9AGAM</name>
<dbReference type="GO" id="GO:0043625">
    <property type="term" value="C:delta DNA polymerase complex"/>
    <property type="evidence" value="ECO:0007669"/>
    <property type="project" value="TreeGrafter"/>
</dbReference>
<sequence length="227" mass="25152">MPPKSKSSTSSVRRLKSSDSASSLKQGTLPFLSKRTASGTDDKGKLSRTPSRVPSPPLKKKLEEREESIEDAATASSSSESESEGDEPERIVVVPRPSPAKRIRSNLAKSTSFAPVEDLETPQVVNREALDVEDKAGKWNKHYGDVRRKMGNLKPIHAKGQSKVHHILRVFDLSDEYGPCIGVTRLDRWERAAALGLNPPPEVREILTTKQGFEEDEFKQSVFYGEV</sequence>
<feature type="compositionally biased region" description="Low complexity" evidence="1">
    <location>
        <begin position="1"/>
        <end position="25"/>
    </location>
</feature>
<evidence type="ECO:0000313" key="3">
    <source>
        <dbReference type="Proteomes" id="UP000027265"/>
    </source>
</evidence>
<dbReference type="PANTHER" id="PTHR14303">
    <property type="entry name" value="DNA POLYMERASE DELTA SUBUNIT 4"/>
    <property type="match status" value="1"/>
</dbReference>
<organism evidence="2 3">
    <name type="scientific">Jaapia argillacea MUCL 33604</name>
    <dbReference type="NCBI Taxonomy" id="933084"/>
    <lineage>
        <taxon>Eukaryota</taxon>
        <taxon>Fungi</taxon>
        <taxon>Dikarya</taxon>
        <taxon>Basidiomycota</taxon>
        <taxon>Agaricomycotina</taxon>
        <taxon>Agaricomycetes</taxon>
        <taxon>Agaricomycetidae</taxon>
        <taxon>Jaapiales</taxon>
        <taxon>Jaapiaceae</taxon>
        <taxon>Jaapia</taxon>
    </lineage>
</organism>
<accession>A0A067Q346</accession>
<dbReference type="OrthoDB" id="337486at2759"/>
<feature type="region of interest" description="Disordered" evidence="1">
    <location>
        <begin position="1"/>
        <end position="97"/>
    </location>
</feature>
<dbReference type="Proteomes" id="UP000027265">
    <property type="component" value="Unassembled WGS sequence"/>
</dbReference>
<gene>
    <name evidence="2" type="ORF">JAAARDRAFT_54829</name>
</gene>
<evidence type="ECO:0008006" key="4">
    <source>
        <dbReference type="Google" id="ProtNLM"/>
    </source>
</evidence>
<dbReference type="AlphaFoldDB" id="A0A067Q346"/>
<proteinExistence type="predicted"/>
<feature type="compositionally biased region" description="Low complexity" evidence="1">
    <location>
        <begin position="71"/>
        <end position="80"/>
    </location>
</feature>
<dbReference type="InParanoid" id="A0A067Q346"/>
<evidence type="ECO:0000256" key="1">
    <source>
        <dbReference type="SAM" id="MobiDB-lite"/>
    </source>
</evidence>
<protein>
    <recommendedName>
        <fullName evidence="4">DNA polymerase delta subunit 4</fullName>
    </recommendedName>
</protein>
<dbReference type="Pfam" id="PF04081">
    <property type="entry name" value="DNA_pol_delta_4"/>
    <property type="match status" value="1"/>
</dbReference>
<evidence type="ECO:0000313" key="2">
    <source>
        <dbReference type="EMBL" id="KDQ61463.1"/>
    </source>
</evidence>
<dbReference type="InterPro" id="IPR007218">
    <property type="entry name" value="DNA_pol_delta_4"/>
</dbReference>
<dbReference type="EMBL" id="KL197712">
    <property type="protein sequence ID" value="KDQ61463.1"/>
    <property type="molecule type" value="Genomic_DNA"/>
</dbReference>
<reference evidence="3" key="1">
    <citation type="journal article" date="2014" name="Proc. Natl. Acad. Sci. U.S.A.">
        <title>Extensive sampling of basidiomycete genomes demonstrates inadequacy of the white-rot/brown-rot paradigm for wood decay fungi.</title>
        <authorList>
            <person name="Riley R."/>
            <person name="Salamov A.A."/>
            <person name="Brown D.W."/>
            <person name="Nagy L.G."/>
            <person name="Floudas D."/>
            <person name="Held B.W."/>
            <person name="Levasseur A."/>
            <person name="Lombard V."/>
            <person name="Morin E."/>
            <person name="Otillar R."/>
            <person name="Lindquist E.A."/>
            <person name="Sun H."/>
            <person name="LaButti K.M."/>
            <person name="Schmutz J."/>
            <person name="Jabbour D."/>
            <person name="Luo H."/>
            <person name="Baker S.E."/>
            <person name="Pisabarro A.G."/>
            <person name="Walton J.D."/>
            <person name="Blanchette R.A."/>
            <person name="Henrissat B."/>
            <person name="Martin F."/>
            <person name="Cullen D."/>
            <person name="Hibbett D.S."/>
            <person name="Grigoriev I.V."/>
        </authorList>
    </citation>
    <scope>NUCLEOTIDE SEQUENCE [LARGE SCALE GENOMIC DNA]</scope>
    <source>
        <strain evidence="3">MUCL 33604</strain>
    </source>
</reference>